<dbReference type="Proteomes" id="UP000176609">
    <property type="component" value="Unassembled WGS sequence"/>
</dbReference>
<accession>A0A1F6AQI3</accession>
<evidence type="ECO:0000256" key="1">
    <source>
        <dbReference type="SAM" id="Coils"/>
    </source>
</evidence>
<sequence length="103" mass="11949">MIGKKDLDNLRKELKEDIETAITQIMGTLVKSVATKEDLKHLATKEDIREVREEMKGFKEEVRGEFREVKRQINDLKADIPTPQEFANHEKRITKLEAAAFPQ</sequence>
<dbReference type="AlphaFoldDB" id="A0A1F6AQI3"/>
<gene>
    <name evidence="2" type="ORF">A2960_02295</name>
</gene>
<dbReference type="Gene3D" id="1.20.58.130">
    <property type="match status" value="1"/>
</dbReference>
<organism evidence="2 3">
    <name type="scientific">Candidatus Gottesmanbacteria bacterium RIFCSPLOWO2_01_FULL_39_12b</name>
    <dbReference type="NCBI Taxonomy" id="1798388"/>
    <lineage>
        <taxon>Bacteria</taxon>
        <taxon>Candidatus Gottesmaniibacteriota</taxon>
    </lineage>
</organism>
<keyword evidence="1" id="KW-0175">Coiled coil</keyword>
<proteinExistence type="predicted"/>
<protein>
    <submittedName>
        <fullName evidence="2">Uncharacterized protein</fullName>
    </submittedName>
</protein>
<feature type="coiled-coil region" evidence="1">
    <location>
        <begin position="4"/>
        <end position="79"/>
    </location>
</feature>
<evidence type="ECO:0000313" key="2">
    <source>
        <dbReference type="EMBL" id="OGG26954.1"/>
    </source>
</evidence>
<reference evidence="2 3" key="1">
    <citation type="journal article" date="2016" name="Nat. Commun.">
        <title>Thousands of microbial genomes shed light on interconnected biogeochemical processes in an aquifer system.</title>
        <authorList>
            <person name="Anantharaman K."/>
            <person name="Brown C.T."/>
            <person name="Hug L.A."/>
            <person name="Sharon I."/>
            <person name="Castelle C.J."/>
            <person name="Probst A.J."/>
            <person name="Thomas B.C."/>
            <person name="Singh A."/>
            <person name="Wilkins M.J."/>
            <person name="Karaoz U."/>
            <person name="Brodie E.L."/>
            <person name="Williams K.H."/>
            <person name="Hubbard S.S."/>
            <person name="Banfield J.F."/>
        </authorList>
    </citation>
    <scope>NUCLEOTIDE SEQUENCE [LARGE SCALE GENOMIC DNA]</scope>
</reference>
<comment type="caution">
    <text evidence="2">The sequence shown here is derived from an EMBL/GenBank/DDBJ whole genome shotgun (WGS) entry which is preliminary data.</text>
</comment>
<name>A0A1F6AQI3_9BACT</name>
<evidence type="ECO:0000313" key="3">
    <source>
        <dbReference type="Proteomes" id="UP000176609"/>
    </source>
</evidence>
<dbReference type="EMBL" id="MFJR01000007">
    <property type="protein sequence ID" value="OGG26954.1"/>
    <property type="molecule type" value="Genomic_DNA"/>
</dbReference>